<proteinExistence type="predicted"/>
<keyword evidence="2" id="KW-1185">Reference proteome</keyword>
<reference evidence="1" key="1">
    <citation type="submission" date="2022-11" db="EMBL/GenBank/DDBJ databases">
        <title>Genome Sequence of Boeremia exigua.</title>
        <authorList>
            <person name="Buettner E."/>
        </authorList>
    </citation>
    <scope>NUCLEOTIDE SEQUENCE</scope>
    <source>
        <strain evidence="1">CU02</strain>
    </source>
</reference>
<evidence type="ECO:0000313" key="1">
    <source>
        <dbReference type="EMBL" id="KAJ8105513.1"/>
    </source>
</evidence>
<organism evidence="1 2">
    <name type="scientific">Boeremia exigua</name>
    <dbReference type="NCBI Taxonomy" id="749465"/>
    <lineage>
        <taxon>Eukaryota</taxon>
        <taxon>Fungi</taxon>
        <taxon>Dikarya</taxon>
        <taxon>Ascomycota</taxon>
        <taxon>Pezizomycotina</taxon>
        <taxon>Dothideomycetes</taxon>
        <taxon>Pleosporomycetidae</taxon>
        <taxon>Pleosporales</taxon>
        <taxon>Pleosporineae</taxon>
        <taxon>Didymellaceae</taxon>
        <taxon>Boeremia</taxon>
    </lineage>
</organism>
<dbReference type="Proteomes" id="UP001153331">
    <property type="component" value="Unassembled WGS sequence"/>
</dbReference>
<sequence>MSLVGTLLFCTDCGDLLDRVASNVLKIECQRCQTLNPNKWPPSTQTSSKADAFPSSLRTKRSEIQTIDHDELETWAETSESCPLCNNTATLFTTMQLRGADEGSTVEVGQLSYGMMLSLRVSAVRKISYKTADHWRLGSIHADARPCASLRVDERAVDTEIASRVLAGDVPRGSAPPVFRWATLKLRYHLLGLLICVSLHHGGSFCQLVQCSNLLHAGMLLYE</sequence>
<comment type="caution">
    <text evidence="1">The sequence shown here is derived from an EMBL/GenBank/DDBJ whole genome shotgun (WGS) entry which is preliminary data.</text>
</comment>
<protein>
    <submittedName>
        <fullName evidence="1">Uncharacterized protein</fullName>
    </submittedName>
</protein>
<gene>
    <name evidence="1" type="ORF">OPT61_g10130</name>
</gene>
<accession>A0ACC2HS11</accession>
<dbReference type="EMBL" id="JAPHNI010001472">
    <property type="protein sequence ID" value="KAJ8105513.1"/>
    <property type="molecule type" value="Genomic_DNA"/>
</dbReference>
<evidence type="ECO:0000313" key="2">
    <source>
        <dbReference type="Proteomes" id="UP001153331"/>
    </source>
</evidence>
<name>A0ACC2HS11_9PLEO</name>